<dbReference type="Proteomes" id="UP001143370">
    <property type="component" value="Unassembled WGS sequence"/>
</dbReference>
<feature type="transmembrane region" description="Helical" evidence="1">
    <location>
        <begin position="20"/>
        <end position="39"/>
    </location>
</feature>
<protein>
    <recommendedName>
        <fullName evidence="2">DUF112 domain-containing protein</fullName>
    </recommendedName>
</protein>
<evidence type="ECO:0000259" key="2">
    <source>
        <dbReference type="Pfam" id="PF01970"/>
    </source>
</evidence>
<reference evidence="3" key="1">
    <citation type="journal article" date="2014" name="Int. J. Syst. Evol. Microbiol.">
        <title>Complete genome sequence of Corynebacterium casei LMG S-19264T (=DSM 44701T), isolated from a smear-ripened cheese.</title>
        <authorList>
            <consortium name="US DOE Joint Genome Institute (JGI-PGF)"/>
            <person name="Walter F."/>
            <person name="Albersmeier A."/>
            <person name="Kalinowski J."/>
            <person name="Ruckert C."/>
        </authorList>
    </citation>
    <scope>NUCLEOTIDE SEQUENCE</scope>
    <source>
        <strain evidence="3">VKM B-2484</strain>
    </source>
</reference>
<dbReference type="RefSeq" id="WP_213368509.1">
    <property type="nucleotide sequence ID" value="NZ_BSFJ01000035.1"/>
</dbReference>
<comment type="caution">
    <text evidence="3">The sequence shown here is derived from an EMBL/GenBank/DDBJ whole genome shotgun (WGS) entry which is preliminary data.</text>
</comment>
<organism evidence="3 4">
    <name type="scientific">Ancylobacter dichloromethanicus</name>
    <dbReference type="NCBI Taxonomy" id="518825"/>
    <lineage>
        <taxon>Bacteria</taxon>
        <taxon>Pseudomonadati</taxon>
        <taxon>Pseudomonadota</taxon>
        <taxon>Alphaproteobacteria</taxon>
        <taxon>Hyphomicrobiales</taxon>
        <taxon>Xanthobacteraceae</taxon>
        <taxon>Ancylobacter</taxon>
    </lineage>
</organism>
<keyword evidence="1" id="KW-0472">Membrane</keyword>
<feature type="transmembrane region" description="Helical" evidence="1">
    <location>
        <begin position="353"/>
        <end position="374"/>
    </location>
</feature>
<feature type="transmembrane region" description="Helical" evidence="1">
    <location>
        <begin position="107"/>
        <end position="131"/>
    </location>
</feature>
<feature type="transmembrane region" description="Helical" evidence="1">
    <location>
        <begin position="318"/>
        <end position="341"/>
    </location>
</feature>
<evidence type="ECO:0000313" key="4">
    <source>
        <dbReference type="Proteomes" id="UP001143370"/>
    </source>
</evidence>
<dbReference type="InterPro" id="IPR002823">
    <property type="entry name" value="DUF112_TM"/>
</dbReference>
<accession>A0A9W6JAP1</accession>
<sequence>MDALASLAQGFEVALTPTNLLFVFIGVTLGQIIGALPGIGPSAGMALLLPVTFGLEPVTALVMLSGIMYGGMYGGTLTSVLVNVPGEAASVMTAVDGHQLAKQGRAGAALSVSAIGSFLAGIAAVTALVFLTPALSAFALSFSAPEYFLLALLGITATASLGTGSPVKAMIAAMLGLMVALVGTDPIQGTSRLTFGSLELLEGIDFLPVAIGIFGIAEILVSMEQSQHVEPIRTRLREMWLTAKDWKDCRMAILRGGSIGFVIGLMPGAGPTVASLLSYVVEKKASKHPEKFGRGALDGVAAAEAANNSAAHGALVPMLALGIPGSASTAVLLAALVLLGIRPGPQLLTDQSDLVWGLIASMFVGNFMLLIMNLPLAPLFASILRIPYDYLVPGILLISLVGAYATSLSMFNVGLTLLFGMVGYLMIRADIPRAPLVLAVVLAQLMETSLRQSLMLSEGSLSIFVQRPLSALLALLIVASLALPAFTVVMSRRAARRARLASGITD</sequence>
<dbReference type="Pfam" id="PF01970">
    <property type="entry name" value="TctA"/>
    <property type="match status" value="1"/>
</dbReference>
<feature type="transmembrane region" description="Helical" evidence="1">
    <location>
        <begin position="470"/>
        <end position="490"/>
    </location>
</feature>
<feature type="domain" description="DUF112" evidence="2">
    <location>
        <begin position="20"/>
        <end position="438"/>
    </location>
</feature>
<evidence type="ECO:0000256" key="1">
    <source>
        <dbReference type="SAM" id="Phobius"/>
    </source>
</evidence>
<dbReference type="PANTHER" id="PTHR35342:SF5">
    <property type="entry name" value="TRICARBOXYLIC TRANSPORT PROTEIN"/>
    <property type="match status" value="1"/>
</dbReference>
<reference evidence="3" key="2">
    <citation type="submission" date="2023-01" db="EMBL/GenBank/DDBJ databases">
        <authorList>
            <person name="Sun Q."/>
            <person name="Evtushenko L."/>
        </authorList>
    </citation>
    <scope>NUCLEOTIDE SEQUENCE</scope>
    <source>
        <strain evidence="3">VKM B-2484</strain>
    </source>
</reference>
<keyword evidence="1" id="KW-1133">Transmembrane helix</keyword>
<dbReference type="EMBL" id="BSFJ01000035">
    <property type="protein sequence ID" value="GLK74011.1"/>
    <property type="molecule type" value="Genomic_DNA"/>
</dbReference>
<dbReference type="PANTHER" id="PTHR35342">
    <property type="entry name" value="TRICARBOXYLIC TRANSPORT PROTEIN"/>
    <property type="match status" value="1"/>
</dbReference>
<name>A0A9W6JAP1_9HYPH</name>
<feature type="transmembrane region" description="Helical" evidence="1">
    <location>
        <begin position="394"/>
        <end position="427"/>
    </location>
</feature>
<dbReference type="AlphaFoldDB" id="A0A9W6JAP1"/>
<keyword evidence="4" id="KW-1185">Reference proteome</keyword>
<proteinExistence type="predicted"/>
<feature type="transmembrane region" description="Helical" evidence="1">
    <location>
        <begin position="259"/>
        <end position="281"/>
    </location>
</feature>
<gene>
    <name evidence="3" type="ORF">GCM10017643_41290</name>
</gene>
<keyword evidence="1" id="KW-0812">Transmembrane</keyword>
<evidence type="ECO:0000313" key="3">
    <source>
        <dbReference type="EMBL" id="GLK74011.1"/>
    </source>
</evidence>
<feature type="transmembrane region" description="Helical" evidence="1">
    <location>
        <begin position="46"/>
        <end position="69"/>
    </location>
</feature>